<evidence type="ECO:0000313" key="3">
    <source>
        <dbReference type="Proteomes" id="UP000314294"/>
    </source>
</evidence>
<dbReference type="AlphaFoldDB" id="A0A4Z2GE99"/>
<keyword evidence="3" id="KW-1185">Reference proteome</keyword>
<evidence type="ECO:0000256" key="1">
    <source>
        <dbReference type="SAM" id="MobiDB-lite"/>
    </source>
</evidence>
<sequence>MVTLIRDSSDIFQLCASPLTKPEMMTNRSTSTLMEVKTLLTQADSFTPNDRSPKMRRRATELRAALQKQQDQAHGKEVRVLSQAGRVHAEVGLTEHLDVPSDHVIKGATPSPGDRGEVGGAGFGDAGAELGVAQAGHDGGQRRDQEGDDDAGARVSLGHLAGQDVDAGAQGAADPQGDEVGGPQAAAQLGVLQAAHVDHLPAHQGAAERQDLLQHVDAC</sequence>
<feature type="region of interest" description="Disordered" evidence="1">
    <location>
        <begin position="101"/>
        <end position="183"/>
    </location>
</feature>
<evidence type="ECO:0000313" key="2">
    <source>
        <dbReference type="EMBL" id="TNN51868.1"/>
    </source>
</evidence>
<accession>A0A4Z2GE99</accession>
<gene>
    <name evidence="2" type="ORF">EYF80_037964</name>
</gene>
<reference evidence="2 3" key="1">
    <citation type="submission" date="2019-03" db="EMBL/GenBank/DDBJ databases">
        <title>First draft genome of Liparis tanakae, snailfish: a comprehensive survey of snailfish specific genes.</title>
        <authorList>
            <person name="Kim W."/>
            <person name="Song I."/>
            <person name="Jeong J.-H."/>
            <person name="Kim D."/>
            <person name="Kim S."/>
            <person name="Ryu S."/>
            <person name="Song J.Y."/>
            <person name="Lee S.K."/>
        </authorList>
    </citation>
    <scope>NUCLEOTIDE SEQUENCE [LARGE SCALE GENOMIC DNA]</scope>
    <source>
        <tissue evidence="2">Muscle</tissue>
    </source>
</reference>
<proteinExistence type="predicted"/>
<comment type="caution">
    <text evidence="2">The sequence shown here is derived from an EMBL/GenBank/DDBJ whole genome shotgun (WGS) entry which is preliminary data.</text>
</comment>
<protein>
    <submittedName>
        <fullName evidence="2">Uncharacterized protein</fullName>
    </submittedName>
</protein>
<organism evidence="2 3">
    <name type="scientific">Liparis tanakae</name>
    <name type="common">Tanaka's snailfish</name>
    <dbReference type="NCBI Taxonomy" id="230148"/>
    <lineage>
        <taxon>Eukaryota</taxon>
        <taxon>Metazoa</taxon>
        <taxon>Chordata</taxon>
        <taxon>Craniata</taxon>
        <taxon>Vertebrata</taxon>
        <taxon>Euteleostomi</taxon>
        <taxon>Actinopterygii</taxon>
        <taxon>Neopterygii</taxon>
        <taxon>Teleostei</taxon>
        <taxon>Neoteleostei</taxon>
        <taxon>Acanthomorphata</taxon>
        <taxon>Eupercaria</taxon>
        <taxon>Perciformes</taxon>
        <taxon>Cottioidei</taxon>
        <taxon>Cottales</taxon>
        <taxon>Liparidae</taxon>
        <taxon>Liparis</taxon>
    </lineage>
</organism>
<name>A0A4Z2GE99_9TELE</name>
<dbReference type="EMBL" id="SRLO01000568">
    <property type="protein sequence ID" value="TNN51868.1"/>
    <property type="molecule type" value="Genomic_DNA"/>
</dbReference>
<dbReference type="Proteomes" id="UP000314294">
    <property type="component" value="Unassembled WGS sequence"/>
</dbReference>
<feature type="compositionally biased region" description="Low complexity" evidence="1">
    <location>
        <begin position="161"/>
        <end position="175"/>
    </location>
</feature>